<evidence type="ECO:0000313" key="6">
    <source>
        <dbReference type="Proteomes" id="UP000266723"/>
    </source>
</evidence>
<feature type="compositionally biased region" description="Acidic residues" evidence="3">
    <location>
        <begin position="420"/>
        <end position="457"/>
    </location>
</feature>
<dbReference type="PANTHER" id="PTHR14296:SF10">
    <property type="entry name" value="DDT DOMAIN-CONTAINING PROTEIN"/>
    <property type="match status" value="1"/>
</dbReference>
<feature type="compositionally biased region" description="Acidic residues" evidence="3">
    <location>
        <begin position="537"/>
        <end position="562"/>
    </location>
</feature>
<feature type="region of interest" description="Disordered" evidence="3">
    <location>
        <begin position="1"/>
        <end position="120"/>
    </location>
</feature>
<keyword evidence="2" id="KW-0539">Nucleus</keyword>
<feature type="compositionally biased region" description="Acidic residues" evidence="3">
    <location>
        <begin position="78"/>
        <end position="94"/>
    </location>
</feature>
<dbReference type="InterPro" id="IPR028938">
    <property type="entry name" value="Rsf1-like"/>
</dbReference>
<evidence type="ECO:0000256" key="1">
    <source>
        <dbReference type="ARBA" id="ARBA00004123"/>
    </source>
</evidence>
<feature type="compositionally biased region" description="Polar residues" evidence="3">
    <location>
        <begin position="568"/>
        <end position="586"/>
    </location>
</feature>
<feature type="domain" description="DDT" evidence="4">
    <location>
        <begin position="134"/>
        <end position="177"/>
    </location>
</feature>
<dbReference type="EMBL" id="QGKV02000297">
    <property type="protein sequence ID" value="KAF3605484.1"/>
    <property type="molecule type" value="Genomic_DNA"/>
</dbReference>
<accession>A0ABQ7EPM1</accession>
<gene>
    <name evidence="5" type="ORF">DY000_02045798</name>
</gene>
<name>A0ABQ7EPM1_BRACR</name>
<evidence type="ECO:0000256" key="3">
    <source>
        <dbReference type="SAM" id="MobiDB-lite"/>
    </source>
</evidence>
<feature type="region of interest" description="Disordered" evidence="3">
    <location>
        <begin position="413"/>
        <end position="630"/>
    </location>
</feature>
<feature type="compositionally biased region" description="Basic and acidic residues" evidence="3">
    <location>
        <begin position="621"/>
        <end position="630"/>
    </location>
</feature>
<protein>
    <recommendedName>
        <fullName evidence="4">DDT domain-containing protein</fullName>
    </recommendedName>
</protein>
<dbReference type="Proteomes" id="UP000266723">
    <property type="component" value="Unassembled WGS sequence"/>
</dbReference>
<feature type="compositionally biased region" description="Basic and acidic residues" evidence="3">
    <location>
        <begin position="57"/>
        <end position="77"/>
    </location>
</feature>
<keyword evidence="6" id="KW-1185">Reference proteome</keyword>
<feature type="compositionally biased region" description="Acidic residues" evidence="3">
    <location>
        <begin position="518"/>
        <end position="528"/>
    </location>
</feature>
<sequence length="630" mass="71507">MGSSSDLVVPDPDVSGNHRSPADDTKIPAEETASLRRTRPSRACTVRAQQRLQEQQAAERKLRPPKKEYKREHRQKEEVEEEDDQEEEDEEGDDDVQRQCGGGSSGKIVTSLVQPPEPSQMPRWNLRSMWELASVLNFLHVFRPLLKINAEFSAEEFETALLNPNDTLSDIHIPLLKGIPPVTRMALTRDTWVTVLCRKIRDCWHWVAEGDLPIVASQGREIEAYKSLDPAIRVVILKALCDIRVEQEDIRSYIDNSVKTGVHLSTFRKDRVGGDSHGVNFWYEDDPLVGHRLYREIRKAEVVKVKTKGSKILPNVTYQWETVATNFDEFQDVSVNSVMASAIYALKLIFFTSAVLQMLNTGIILYNKRRQRPQRYSATDFVETDNHVESGSDDDIVGEAVYDEEYLRKRKQKTFSSGSEGEEEKGDEEYKWDEDNAEYEEEEEEEDSPSASEEDSDEPRRVRKMPRRETKLRSKSNGFRPGLRRSKRATRIDYQQYELSESDNEAAGAAKRKRLVEPDPDEDSDESGNGDFTMGSEDSEENGNDPETNSAEEEVEEEEEEPREVNDNAGTANGTENNQLNKSNGTDQEEVEGGAVGKRHYLDLNELAPVSGFDDGPSTVLKDDDKTDSS</sequence>
<dbReference type="Pfam" id="PF02791">
    <property type="entry name" value="DDT"/>
    <property type="match status" value="1"/>
</dbReference>
<dbReference type="PANTHER" id="PTHR14296">
    <property type="entry name" value="REMODELING AND SPACING FACTOR 1"/>
    <property type="match status" value="1"/>
</dbReference>
<evidence type="ECO:0000256" key="2">
    <source>
        <dbReference type="ARBA" id="ARBA00023242"/>
    </source>
</evidence>
<feature type="compositionally biased region" description="Basic and acidic residues" evidence="3">
    <location>
        <begin position="20"/>
        <end position="29"/>
    </location>
</feature>
<reference evidence="5 6" key="1">
    <citation type="journal article" date="2020" name="BMC Genomics">
        <title>Intraspecific diversification of the crop wild relative Brassica cretica Lam. using demographic model selection.</title>
        <authorList>
            <person name="Kioukis A."/>
            <person name="Michalopoulou V.A."/>
            <person name="Briers L."/>
            <person name="Pirintsos S."/>
            <person name="Studholme D.J."/>
            <person name="Pavlidis P."/>
            <person name="Sarris P.F."/>
        </authorList>
    </citation>
    <scope>NUCLEOTIDE SEQUENCE [LARGE SCALE GENOMIC DNA]</scope>
    <source>
        <strain evidence="6">cv. PFS-1207/04</strain>
    </source>
</reference>
<proteinExistence type="predicted"/>
<feature type="compositionally biased region" description="Low complexity" evidence="3">
    <location>
        <begin position="47"/>
        <end position="56"/>
    </location>
</feature>
<dbReference type="InterPro" id="IPR018501">
    <property type="entry name" value="DDT_dom"/>
</dbReference>
<evidence type="ECO:0000259" key="4">
    <source>
        <dbReference type="Pfam" id="PF02791"/>
    </source>
</evidence>
<comment type="caution">
    <text evidence="5">The sequence shown here is derived from an EMBL/GenBank/DDBJ whole genome shotgun (WGS) entry which is preliminary data.</text>
</comment>
<comment type="subcellular location">
    <subcellularLocation>
        <location evidence="1">Nucleus</location>
    </subcellularLocation>
</comment>
<organism evidence="5 6">
    <name type="scientific">Brassica cretica</name>
    <name type="common">Mustard</name>
    <dbReference type="NCBI Taxonomy" id="69181"/>
    <lineage>
        <taxon>Eukaryota</taxon>
        <taxon>Viridiplantae</taxon>
        <taxon>Streptophyta</taxon>
        <taxon>Embryophyta</taxon>
        <taxon>Tracheophyta</taxon>
        <taxon>Spermatophyta</taxon>
        <taxon>Magnoliopsida</taxon>
        <taxon>eudicotyledons</taxon>
        <taxon>Gunneridae</taxon>
        <taxon>Pentapetalae</taxon>
        <taxon>rosids</taxon>
        <taxon>malvids</taxon>
        <taxon>Brassicales</taxon>
        <taxon>Brassicaceae</taxon>
        <taxon>Brassiceae</taxon>
        <taxon>Brassica</taxon>
    </lineage>
</organism>
<evidence type="ECO:0000313" key="5">
    <source>
        <dbReference type="EMBL" id="KAF3605484.1"/>
    </source>
</evidence>